<keyword evidence="2" id="KW-1185">Reference proteome</keyword>
<dbReference type="EMBL" id="SNSC02000001">
    <property type="protein sequence ID" value="TID27904.1"/>
    <property type="molecule type" value="Genomic_DNA"/>
</dbReference>
<comment type="caution">
    <text evidence="1">The sequence shown here is derived from an EMBL/GenBank/DDBJ whole genome shotgun (WGS) entry which is preliminary data.</text>
</comment>
<accession>A0A4Z1PPF7</accession>
<reference evidence="1 2" key="1">
    <citation type="submission" date="2019-04" db="EMBL/GenBank/DDBJ databases">
        <title>High contiguity whole genome sequence and gene annotation resource for two Venturia nashicola isolates.</title>
        <authorList>
            <person name="Prokchorchik M."/>
            <person name="Won K."/>
            <person name="Lee Y."/>
            <person name="Choi E.D."/>
            <person name="Segonzac C."/>
            <person name="Sohn K.H."/>
        </authorList>
    </citation>
    <scope>NUCLEOTIDE SEQUENCE [LARGE SCALE GENOMIC DNA]</scope>
    <source>
        <strain evidence="1 2">PRI2</strain>
    </source>
</reference>
<gene>
    <name evidence="1" type="ORF">E6O75_ATG00671</name>
</gene>
<sequence>MWSETNASARTWIRNRLLAFATSMSSVEEGGVMTERGEFLSLRSSSSTILNGGNGRLLIAPGDLDNVVAMDVFIWDENVEKGVDNGNKGVRINGFGEGMRILVGMPGVSVEARKKPDEHVSKDGSGQHEYFPVADFYCLSP</sequence>
<evidence type="ECO:0000313" key="2">
    <source>
        <dbReference type="Proteomes" id="UP000298493"/>
    </source>
</evidence>
<dbReference type="AlphaFoldDB" id="A0A4Z1PPF7"/>
<proteinExistence type="predicted"/>
<organism evidence="1 2">
    <name type="scientific">Venturia nashicola</name>
    <dbReference type="NCBI Taxonomy" id="86259"/>
    <lineage>
        <taxon>Eukaryota</taxon>
        <taxon>Fungi</taxon>
        <taxon>Dikarya</taxon>
        <taxon>Ascomycota</taxon>
        <taxon>Pezizomycotina</taxon>
        <taxon>Dothideomycetes</taxon>
        <taxon>Pleosporomycetidae</taxon>
        <taxon>Venturiales</taxon>
        <taxon>Venturiaceae</taxon>
        <taxon>Venturia</taxon>
    </lineage>
</organism>
<protein>
    <submittedName>
        <fullName evidence="1">Uncharacterized protein</fullName>
    </submittedName>
</protein>
<dbReference type="Proteomes" id="UP000298493">
    <property type="component" value="Unassembled WGS sequence"/>
</dbReference>
<evidence type="ECO:0000313" key="1">
    <source>
        <dbReference type="EMBL" id="TID27904.1"/>
    </source>
</evidence>
<name>A0A4Z1PPF7_9PEZI</name>